<evidence type="ECO:0000313" key="2">
    <source>
        <dbReference type="Proteomes" id="UP000811255"/>
    </source>
</evidence>
<evidence type="ECO:0000313" key="1">
    <source>
        <dbReference type="EMBL" id="MBT2134207.1"/>
    </source>
</evidence>
<dbReference type="RefSeq" id="WP_214535549.1">
    <property type="nucleotide sequence ID" value="NZ_JAHFVK010000001.1"/>
</dbReference>
<keyword evidence="2" id="KW-1185">Reference proteome</keyword>
<sequence>MDFDDLLQRYFGTSDLSDASAAMQTAALDRLRVDFGLETDRARRFALWSVLYMLGQAPDLDVAFKDEADREAARNLMDLLDAGGGN</sequence>
<accession>A0ABS5W378</accession>
<dbReference type="EMBL" id="JAHFVK010000001">
    <property type="protein sequence ID" value="MBT2134207.1"/>
    <property type="molecule type" value="Genomic_DNA"/>
</dbReference>
<gene>
    <name evidence="1" type="ORF">KK137_07685</name>
</gene>
<protein>
    <submittedName>
        <fullName evidence="1">Uncharacterized protein</fullName>
    </submittedName>
</protein>
<name>A0ABS5W378_9SPHN</name>
<reference evidence="1 2" key="1">
    <citation type="submission" date="2021-05" db="EMBL/GenBank/DDBJ databases">
        <title>Croceibacterium sp. LX-88 genome sequence.</title>
        <authorList>
            <person name="Luo X."/>
        </authorList>
    </citation>
    <scope>NUCLEOTIDE SEQUENCE [LARGE SCALE GENOMIC DNA]</scope>
    <source>
        <strain evidence="1 2">LX-88</strain>
    </source>
</reference>
<organism evidence="1 2">
    <name type="scientific">Croceibacterium selenioxidans</name>
    <dbReference type="NCBI Taxonomy" id="2838833"/>
    <lineage>
        <taxon>Bacteria</taxon>
        <taxon>Pseudomonadati</taxon>
        <taxon>Pseudomonadota</taxon>
        <taxon>Alphaproteobacteria</taxon>
        <taxon>Sphingomonadales</taxon>
        <taxon>Erythrobacteraceae</taxon>
        <taxon>Croceibacterium</taxon>
    </lineage>
</organism>
<dbReference type="Proteomes" id="UP000811255">
    <property type="component" value="Unassembled WGS sequence"/>
</dbReference>
<proteinExistence type="predicted"/>
<comment type="caution">
    <text evidence="1">The sequence shown here is derived from an EMBL/GenBank/DDBJ whole genome shotgun (WGS) entry which is preliminary data.</text>
</comment>